<dbReference type="GO" id="GO:0030894">
    <property type="term" value="C:replisome"/>
    <property type="evidence" value="ECO:0007669"/>
    <property type="project" value="TreeGrafter"/>
</dbReference>
<organism evidence="8 9">
    <name type="scientific">Staphylococcus shinii</name>
    <dbReference type="NCBI Taxonomy" id="2912228"/>
    <lineage>
        <taxon>Bacteria</taxon>
        <taxon>Bacillati</taxon>
        <taxon>Bacillota</taxon>
        <taxon>Bacilli</taxon>
        <taxon>Bacillales</taxon>
        <taxon>Staphylococcaceae</taxon>
        <taxon>Staphylococcus</taxon>
    </lineage>
</organism>
<keyword evidence="4" id="KW-0067">ATP-binding</keyword>
<dbReference type="Pfam" id="PF00271">
    <property type="entry name" value="Helicase_C"/>
    <property type="match status" value="1"/>
</dbReference>
<keyword evidence="2" id="KW-0378">Hydrolase</keyword>
<dbReference type="GO" id="GO:0005524">
    <property type="term" value="F:ATP binding"/>
    <property type="evidence" value="ECO:0007669"/>
    <property type="project" value="UniProtKB-KW"/>
</dbReference>
<evidence type="ECO:0000256" key="5">
    <source>
        <dbReference type="ARBA" id="ARBA00023125"/>
    </source>
</evidence>
<dbReference type="Pfam" id="PF00270">
    <property type="entry name" value="DEAD"/>
    <property type="match status" value="1"/>
</dbReference>
<evidence type="ECO:0000256" key="4">
    <source>
        <dbReference type="ARBA" id="ARBA00022840"/>
    </source>
</evidence>
<dbReference type="GO" id="GO:0005737">
    <property type="term" value="C:cytoplasm"/>
    <property type="evidence" value="ECO:0007669"/>
    <property type="project" value="TreeGrafter"/>
</dbReference>
<dbReference type="GO" id="GO:0009378">
    <property type="term" value="F:four-way junction helicase activity"/>
    <property type="evidence" value="ECO:0007669"/>
    <property type="project" value="TreeGrafter"/>
</dbReference>
<dbReference type="PANTHER" id="PTHR13710:SF84">
    <property type="entry name" value="ATP-DEPENDENT DNA HELICASE RECS-RELATED"/>
    <property type="match status" value="1"/>
</dbReference>
<keyword evidence="3 8" id="KW-0347">Helicase</keyword>
<dbReference type="InterPro" id="IPR011545">
    <property type="entry name" value="DEAD/DEAH_box_helicase_dom"/>
</dbReference>
<evidence type="ECO:0000256" key="1">
    <source>
        <dbReference type="ARBA" id="ARBA00022741"/>
    </source>
</evidence>
<dbReference type="NCBIfam" id="TIGR00614">
    <property type="entry name" value="recQ_fam"/>
    <property type="match status" value="1"/>
</dbReference>
<dbReference type="GO" id="GO:0006310">
    <property type="term" value="P:DNA recombination"/>
    <property type="evidence" value="ECO:0007669"/>
    <property type="project" value="InterPro"/>
</dbReference>
<keyword evidence="9" id="KW-1185">Reference proteome</keyword>
<dbReference type="InterPro" id="IPR001650">
    <property type="entry name" value="Helicase_C-like"/>
</dbReference>
<dbReference type="GO" id="GO:0003677">
    <property type="term" value="F:DNA binding"/>
    <property type="evidence" value="ECO:0007669"/>
    <property type="project" value="UniProtKB-KW"/>
</dbReference>
<dbReference type="PROSITE" id="PS51194">
    <property type="entry name" value="HELICASE_CTER"/>
    <property type="match status" value="1"/>
</dbReference>
<feature type="domain" description="Helicase ATP-binding" evidence="6">
    <location>
        <begin position="23"/>
        <end position="190"/>
    </location>
</feature>
<dbReference type="SUPFAM" id="SSF52540">
    <property type="entry name" value="P-loop containing nucleoside triphosphate hydrolases"/>
    <property type="match status" value="1"/>
</dbReference>
<dbReference type="Proteomes" id="UP000286317">
    <property type="component" value="Unassembled WGS sequence"/>
</dbReference>
<dbReference type="GO" id="GO:0006281">
    <property type="term" value="P:DNA repair"/>
    <property type="evidence" value="ECO:0007669"/>
    <property type="project" value="TreeGrafter"/>
</dbReference>
<keyword evidence="1" id="KW-0547">Nucleotide-binding</keyword>
<keyword evidence="5" id="KW-0238">DNA-binding</keyword>
<dbReference type="CDD" id="cd17920">
    <property type="entry name" value="DEXHc_RecQ"/>
    <property type="match status" value="1"/>
</dbReference>
<dbReference type="AlphaFoldDB" id="A0A418IDN6"/>
<dbReference type="GeneID" id="79050339"/>
<name>A0A418IDN6_9STAP</name>
<gene>
    <name evidence="8" type="ORF">BU112_10525</name>
</gene>
<comment type="caution">
    <text evidence="8">The sequence shown here is derived from an EMBL/GenBank/DDBJ whole genome shotgun (WGS) entry which is preliminary data.</text>
</comment>
<evidence type="ECO:0000259" key="6">
    <source>
        <dbReference type="PROSITE" id="PS51192"/>
    </source>
</evidence>
<dbReference type="PROSITE" id="PS51192">
    <property type="entry name" value="HELICASE_ATP_BIND_1"/>
    <property type="match status" value="1"/>
</dbReference>
<protein>
    <submittedName>
        <fullName evidence="8">ATP-dependent DNA helicase RecQ</fullName>
    </submittedName>
</protein>
<feature type="domain" description="Helicase C-terminal" evidence="7">
    <location>
        <begin position="213"/>
        <end position="367"/>
    </location>
</feature>
<evidence type="ECO:0000259" key="7">
    <source>
        <dbReference type="PROSITE" id="PS51194"/>
    </source>
</evidence>
<dbReference type="RefSeq" id="WP_101049407.1">
    <property type="nucleotide sequence ID" value="NZ_CP188208.1"/>
</dbReference>
<accession>A0A418IDN6</accession>
<dbReference type="InterPro" id="IPR027417">
    <property type="entry name" value="P-loop_NTPase"/>
</dbReference>
<reference evidence="8 9" key="1">
    <citation type="journal article" date="2016" name="Front. Microbiol.">
        <title>Comprehensive Phylogenetic Analysis of Bovine Non-aureus Staphylococci Species Based on Whole-Genome Sequencing.</title>
        <authorList>
            <person name="Naushad S."/>
            <person name="Barkema H.W."/>
            <person name="Luby C."/>
            <person name="Condas L.A."/>
            <person name="Nobrega D.B."/>
            <person name="Carson D.A."/>
            <person name="De Buck J."/>
        </authorList>
    </citation>
    <scope>NUCLEOTIDE SEQUENCE [LARGE SCALE GENOMIC DNA]</scope>
    <source>
        <strain evidence="8 9">SNUC 4554</strain>
    </source>
</reference>
<dbReference type="InterPro" id="IPR004589">
    <property type="entry name" value="DNA_helicase_ATP-dep_RecQ"/>
</dbReference>
<dbReference type="InterPro" id="IPR014001">
    <property type="entry name" value="Helicase_ATP-bd"/>
</dbReference>
<dbReference type="GO" id="GO:0016787">
    <property type="term" value="F:hydrolase activity"/>
    <property type="evidence" value="ECO:0007669"/>
    <property type="project" value="UniProtKB-KW"/>
</dbReference>
<dbReference type="PROSITE" id="PS00690">
    <property type="entry name" value="DEAH_ATP_HELICASE"/>
    <property type="match status" value="1"/>
</dbReference>
<proteinExistence type="predicted"/>
<evidence type="ECO:0000256" key="2">
    <source>
        <dbReference type="ARBA" id="ARBA00022801"/>
    </source>
</evidence>
<dbReference type="SMART" id="SM00487">
    <property type="entry name" value="DEXDc"/>
    <property type="match status" value="1"/>
</dbReference>
<dbReference type="InterPro" id="IPR002464">
    <property type="entry name" value="DNA/RNA_helicase_DEAH_CS"/>
</dbReference>
<dbReference type="Gene3D" id="3.40.50.300">
    <property type="entry name" value="P-loop containing nucleotide triphosphate hydrolases"/>
    <property type="match status" value="2"/>
</dbReference>
<dbReference type="EMBL" id="QXUF01000079">
    <property type="protein sequence ID" value="RIM98930.1"/>
    <property type="molecule type" value="Genomic_DNA"/>
</dbReference>
<evidence type="ECO:0000313" key="8">
    <source>
        <dbReference type="EMBL" id="RIM98930.1"/>
    </source>
</evidence>
<evidence type="ECO:0000313" key="9">
    <source>
        <dbReference type="Proteomes" id="UP000286317"/>
    </source>
</evidence>
<evidence type="ECO:0000256" key="3">
    <source>
        <dbReference type="ARBA" id="ARBA00022806"/>
    </source>
</evidence>
<dbReference type="SMART" id="SM00490">
    <property type="entry name" value="HELICc"/>
    <property type="match status" value="1"/>
</dbReference>
<dbReference type="GO" id="GO:0043590">
    <property type="term" value="C:bacterial nucleoid"/>
    <property type="evidence" value="ECO:0007669"/>
    <property type="project" value="TreeGrafter"/>
</dbReference>
<dbReference type="GO" id="GO:0043138">
    <property type="term" value="F:3'-5' DNA helicase activity"/>
    <property type="evidence" value="ECO:0007669"/>
    <property type="project" value="TreeGrafter"/>
</dbReference>
<dbReference type="OrthoDB" id="9763310at2"/>
<sequence>MLHEDLKKWFGFESFKPGQEEIINNVLNNVDTLGILPTGSGKSLCYQLPTYIKQKTTLVISPLISLMDDQVMQLKLQGEKNVCCIHSGMDENEKQQNINCLKQSKFIFLSPEFILQSYNFKLIKDLTIGMIVLDEAHCLSEWGYDFRPHYALIGKIVNHFQEATVLALTATAPSYLTFDLEQILNKSFSVIKNSMNRDNISLTHKNFADDDEKLKWLLPTLEQSGPTIIYVSSKKMCLSLAQSIYNYGFLTGIYHGDLSYQERHTVQHQFINNEIPIIVATSAFGMGINKKDIRTIIHFHLSTSPSSYMQEIGRAGRDGKQSQAISLYQPDDSYLLETLLFTDIINIEDVNAYELSQFLPPEKSDILDVLRTQYTFAQLRNIFDMAYKRKKTGYIRMLGYKNIDQCRRSYLIEFFDESLVEKPELCCDNDCELKLINIINRKKVKRKMDFNEKIQNLFKK</sequence>
<dbReference type="PANTHER" id="PTHR13710">
    <property type="entry name" value="DNA HELICASE RECQ FAMILY MEMBER"/>
    <property type="match status" value="1"/>
</dbReference>